<evidence type="ECO:0000256" key="2">
    <source>
        <dbReference type="ARBA" id="ARBA00004123"/>
    </source>
</evidence>
<evidence type="ECO:0000256" key="8">
    <source>
        <dbReference type="ARBA" id="ARBA00023242"/>
    </source>
</evidence>
<dbReference type="OrthoDB" id="615826at2759"/>
<evidence type="ECO:0000313" key="14">
    <source>
        <dbReference type="Proteomes" id="UP000095767"/>
    </source>
</evidence>
<dbReference type="SUPFAM" id="SSF54277">
    <property type="entry name" value="CAD &amp; PB1 domains"/>
    <property type="match status" value="1"/>
</dbReference>
<dbReference type="STRING" id="888268.A0A1E5W3B1"/>
<feature type="domain" description="PB1" evidence="12">
    <location>
        <begin position="145"/>
        <end position="240"/>
    </location>
</feature>
<dbReference type="InterPro" id="IPR033389">
    <property type="entry name" value="AUX/IAA_dom"/>
</dbReference>
<gene>
    <name evidence="13" type="ORF">BAE44_0007084</name>
</gene>
<protein>
    <recommendedName>
        <fullName evidence="10">Auxin-responsive protein</fullName>
    </recommendedName>
</protein>
<sequence length="260" mass="27639">MAWNGRFGDEEEGRGLELSLGLPGYFSRSPCRAAGLEEKGSAAAAAATAREKGSNGVKASDTILRSEVTVFLFCCFCFYGGSSPDKLPEFCRPAAAAPVVGWPPVRAFRRNLASSSSKLPSREPSSQRGKDSTGAAKVVEAGKKGLFVKINMDGVPIGRKVDLRAHAGYDTLSAAVDHLFRGLLAAQTSGGEQEVITGVLNGSGEYTLVYEDEEGDQMLVGDVPWEMFIGTARRLRVLRSSDLSPSSLRAASRKRAAAEC</sequence>
<evidence type="ECO:0000259" key="12">
    <source>
        <dbReference type="PROSITE" id="PS51745"/>
    </source>
</evidence>
<evidence type="ECO:0000256" key="11">
    <source>
        <dbReference type="SAM" id="MobiDB-lite"/>
    </source>
</evidence>
<dbReference type="PROSITE" id="PS51745">
    <property type="entry name" value="PB1"/>
    <property type="match status" value="1"/>
</dbReference>
<evidence type="ECO:0000256" key="1">
    <source>
        <dbReference type="ARBA" id="ARBA00002159"/>
    </source>
</evidence>
<dbReference type="Gene3D" id="3.10.20.90">
    <property type="entry name" value="Phosphatidylinositol 3-kinase Catalytic Subunit, Chain A, domain 1"/>
    <property type="match status" value="1"/>
</dbReference>
<comment type="subunit">
    <text evidence="4 10">Homodimers and heterodimers.</text>
</comment>
<dbReference type="PANTHER" id="PTHR31734:SF33">
    <property type="entry name" value="AUXIN-RESPONSIVE PROTEIN IAA16"/>
    <property type="match status" value="1"/>
</dbReference>
<keyword evidence="6 10" id="KW-0805">Transcription regulation</keyword>
<evidence type="ECO:0000256" key="3">
    <source>
        <dbReference type="ARBA" id="ARBA00006728"/>
    </source>
</evidence>
<dbReference type="InterPro" id="IPR053793">
    <property type="entry name" value="PB1-like"/>
</dbReference>
<evidence type="ECO:0000313" key="13">
    <source>
        <dbReference type="EMBL" id="OEL31902.1"/>
    </source>
</evidence>
<comment type="subcellular location">
    <subcellularLocation>
        <location evidence="2 10">Nucleus</location>
    </subcellularLocation>
</comment>
<evidence type="ECO:0000256" key="4">
    <source>
        <dbReference type="ARBA" id="ARBA00011726"/>
    </source>
</evidence>
<keyword evidence="14" id="KW-1185">Reference proteome</keyword>
<evidence type="ECO:0000256" key="7">
    <source>
        <dbReference type="ARBA" id="ARBA00023163"/>
    </source>
</evidence>
<dbReference type="Pfam" id="PF02309">
    <property type="entry name" value="AUX_IAA"/>
    <property type="match status" value="1"/>
</dbReference>
<keyword evidence="7 10" id="KW-0804">Transcription</keyword>
<accession>A0A1E5W3B1</accession>
<dbReference type="FunFam" id="3.10.20.90:FF:000225">
    <property type="entry name" value="Auxin-responsive protein"/>
    <property type="match status" value="1"/>
</dbReference>
<dbReference type="InterPro" id="IPR003311">
    <property type="entry name" value="AUX_IAA"/>
</dbReference>
<proteinExistence type="inferred from homology"/>
<organism evidence="13 14">
    <name type="scientific">Dichanthelium oligosanthes</name>
    <dbReference type="NCBI Taxonomy" id="888268"/>
    <lineage>
        <taxon>Eukaryota</taxon>
        <taxon>Viridiplantae</taxon>
        <taxon>Streptophyta</taxon>
        <taxon>Embryophyta</taxon>
        <taxon>Tracheophyta</taxon>
        <taxon>Spermatophyta</taxon>
        <taxon>Magnoliopsida</taxon>
        <taxon>Liliopsida</taxon>
        <taxon>Poales</taxon>
        <taxon>Poaceae</taxon>
        <taxon>PACMAD clade</taxon>
        <taxon>Panicoideae</taxon>
        <taxon>Panicodae</taxon>
        <taxon>Paniceae</taxon>
        <taxon>Dichantheliinae</taxon>
        <taxon>Dichanthelium</taxon>
    </lineage>
</organism>
<dbReference type="GO" id="GO:0009734">
    <property type="term" value="P:auxin-activated signaling pathway"/>
    <property type="evidence" value="ECO:0007669"/>
    <property type="project" value="UniProtKB-UniRule"/>
</dbReference>
<name>A0A1E5W3B1_9POAL</name>
<dbReference type="AlphaFoldDB" id="A0A1E5W3B1"/>
<evidence type="ECO:0000256" key="9">
    <source>
        <dbReference type="ARBA" id="ARBA00023294"/>
    </source>
</evidence>
<feature type="region of interest" description="Disordered" evidence="11">
    <location>
        <begin position="113"/>
        <end position="136"/>
    </location>
</feature>
<comment type="function">
    <text evidence="1 10">Aux/IAA proteins are short-lived transcriptional factors that function as repressors of early auxin response genes at low auxin concentrations.</text>
</comment>
<keyword evidence="9 10" id="KW-0927">Auxin signaling pathway</keyword>
<keyword evidence="8 10" id="KW-0539">Nucleus</keyword>
<evidence type="ECO:0000256" key="6">
    <source>
        <dbReference type="ARBA" id="ARBA00023015"/>
    </source>
</evidence>
<reference evidence="13 14" key="1">
    <citation type="submission" date="2016-09" db="EMBL/GenBank/DDBJ databases">
        <title>The draft genome of Dichanthelium oligosanthes: A C3 panicoid grass species.</title>
        <authorList>
            <person name="Studer A.J."/>
            <person name="Schnable J.C."/>
            <person name="Brutnell T.P."/>
        </authorList>
    </citation>
    <scope>NUCLEOTIDE SEQUENCE [LARGE SCALE GENOMIC DNA]</scope>
    <source>
        <strain evidence="14">cv. Kellogg 1175</strain>
        <tissue evidence="13">Leaf</tissue>
    </source>
</reference>
<evidence type="ECO:0000256" key="5">
    <source>
        <dbReference type="ARBA" id="ARBA00022491"/>
    </source>
</evidence>
<dbReference type="GO" id="GO:0005634">
    <property type="term" value="C:nucleus"/>
    <property type="evidence" value="ECO:0007669"/>
    <property type="project" value="UniProtKB-SubCell"/>
</dbReference>
<dbReference type="GO" id="GO:0006355">
    <property type="term" value="P:regulation of DNA-templated transcription"/>
    <property type="evidence" value="ECO:0007669"/>
    <property type="project" value="InterPro"/>
</dbReference>
<keyword evidence="5 10" id="KW-0678">Repressor</keyword>
<dbReference type="PANTHER" id="PTHR31734">
    <property type="entry name" value="AUXIN-RESPONSIVE PROTEIN IAA17"/>
    <property type="match status" value="1"/>
</dbReference>
<dbReference type="EMBL" id="LWDX02022562">
    <property type="protein sequence ID" value="OEL31902.1"/>
    <property type="molecule type" value="Genomic_DNA"/>
</dbReference>
<dbReference type="Proteomes" id="UP000095767">
    <property type="component" value="Unassembled WGS sequence"/>
</dbReference>
<evidence type="ECO:0000256" key="10">
    <source>
        <dbReference type="RuleBase" id="RU004549"/>
    </source>
</evidence>
<comment type="caution">
    <text evidence="13">The sequence shown here is derived from an EMBL/GenBank/DDBJ whole genome shotgun (WGS) entry which is preliminary data.</text>
</comment>
<comment type="similarity">
    <text evidence="3 10">Belongs to the Aux/IAA family.</text>
</comment>
<feature type="compositionally biased region" description="Low complexity" evidence="11">
    <location>
        <begin position="114"/>
        <end position="126"/>
    </location>
</feature>